<name>A0A060T9V4_BLAAD</name>
<evidence type="ECO:0000256" key="1">
    <source>
        <dbReference type="ARBA" id="ARBA00004273"/>
    </source>
</evidence>
<dbReference type="InterPro" id="IPR002060">
    <property type="entry name" value="Squ/phyt_synthse"/>
</dbReference>
<sequence>MRARVVQSSIRRPKLARFASTNHEGAPISFDSAREHCISLLREQDRSSYILQSYVPSKARTAFVAIRAFNLETSRIADNASKPELADLRFDFWKGVIQKCLASNLQSLKSVPAEPIAQLLAHAKLTDGVSLSRRFFITLLQTRQTFMTNPPFRNVDAMASYGEGTYSQLNYLTQEAMYSVSPVVSDFLQANPELLDQLETVAAHIGQGSGIATLLRGYNFFISKKRFVPLPVDLLAKHSLSQEAILRGEATGSKELADVVYETATRANDHMLSAQKTLNDINQALDGTIPDAMFVPALAAVPVQLYLERLEKYNFDMSHRSLGKAEWRLPYRSYKAYKLRTI</sequence>
<dbReference type="SUPFAM" id="SSF48576">
    <property type="entry name" value="Terpenoid synthases"/>
    <property type="match status" value="1"/>
</dbReference>
<keyword evidence="5" id="KW-0472">Membrane</keyword>
<organism evidence="7">
    <name type="scientific">Blastobotrys adeninivorans</name>
    <name type="common">Yeast</name>
    <name type="synonym">Arxula adeninivorans</name>
    <dbReference type="NCBI Taxonomy" id="409370"/>
    <lineage>
        <taxon>Eukaryota</taxon>
        <taxon>Fungi</taxon>
        <taxon>Dikarya</taxon>
        <taxon>Ascomycota</taxon>
        <taxon>Saccharomycotina</taxon>
        <taxon>Dipodascomycetes</taxon>
        <taxon>Dipodascales</taxon>
        <taxon>Trichomonascaceae</taxon>
        <taxon>Blastobotrys</taxon>
    </lineage>
</organism>
<dbReference type="PANTHER" id="PTHR21181:SF13">
    <property type="entry name" value="NADH DEHYDROGENASE (UBIQUINONE) COMPLEX I, ASSEMBLY FACTOR 6"/>
    <property type="match status" value="1"/>
</dbReference>
<evidence type="ECO:0000313" key="7">
    <source>
        <dbReference type="EMBL" id="CDP35986.1"/>
    </source>
</evidence>
<protein>
    <submittedName>
        <fullName evidence="7">ARAD1B02684p</fullName>
    </submittedName>
</protein>
<evidence type="ECO:0000256" key="4">
    <source>
        <dbReference type="ARBA" id="ARBA00023128"/>
    </source>
</evidence>
<evidence type="ECO:0000256" key="5">
    <source>
        <dbReference type="ARBA" id="ARBA00023136"/>
    </source>
</evidence>
<dbReference type="GO" id="GO:0005743">
    <property type="term" value="C:mitochondrial inner membrane"/>
    <property type="evidence" value="ECO:0007669"/>
    <property type="project" value="UniProtKB-SubCell"/>
</dbReference>
<keyword evidence="2" id="KW-0999">Mitochondrion inner membrane</keyword>
<dbReference type="InterPro" id="IPR008949">
    <property type="entry name" value="Isoprenoid_synthase_dom_sf"/>
</dbReference>
<reference evidence="7" key="2">
    <citation type="submission" date="2014-06" db="EMBL/GenBank/DDBJ databases">
        <title>The complete genome of Blastobotrys (Arxula) adeninivorans LS3 - a yeast of biotechnological interest.</title>
        <authorList>
            <person name="Kunze G."/>
            <person name="Gaillardin C."/>
            <person name="Czernicka M."/>
            <person name="Durrens P."/>
            <person name="Martin T."/>
            <person name="Boer E."/>
            <person name="Gabaldon T."/>
            <person name="Cruz J."/>
            <person name="Talla E."/>
            <person name="Marck C."/>
            <person name="Goffeau A."/>
            <person name="Barbe V."/>
            <person name="Baret P."/>
            <person name="Baronian K."/>
            <person name="Beier S."/>
            <person name="Bleykasten C."/>
            <person name="Bode R."/>
            <person name="Casaregola S."/>
            <person name="Despons L."/>
            <person name="Fairhead C."/>
            <person name="Giersberg M."/>
            <person name="Gierski P."/>
            <person name="Hahnel U."/>
            <person name="Hartmann A."/>
            <person name="Jankowska D."/>
            <person name="Jubin C."/>
            <person name="Jung P."/>
            <person name="Lafontaine I."/>
            <person name="Leh-Louis V."/>
            <person name="Lemaire M."/>
            <person name="Marcet-Houben M."/>
            <person name="Mascher M."/>
            <person name="Morel G."/>
            <person name="Richard G.-F."/>
            <person name="Riechen J."/>
            <person name="Sacerdot C."/>
            <person name="Sarkar A."/>
            <person name="Savel G."/>
            <person name="Schacherer J."/>
            <person name="Sherman D."/>
            <person name="Straub M.-L."/>
            <person name="Stein N."/>
            <person name="Thierry A."/>
            <person name="Trautwein-Schult A."/>
            <person name="Westhof E."/>
            <person name="Worch S."/>
            <person name="Dujon B."/>
            <person name="Souciet J.-L."/>
            <person name="Wincker P."/>
            <person name="Scholz U."/>
            <person name="Neuveglise N."/>
        </authorList>
    </citation>
    <scope>NUCLEOTIDE SEQUENCE</scope>
    <source>
        <strain evidence="7">LS3</strain>
    </source>
</reference>
<dbReference type="PhylomeDB" id="A0A060T9V4"/>
<accession>A0A060T9V4</accession>
<proteinExistence type="inferred from homology"/>
<comment type="subcellular location">
    <subcellularLocation>
        <location evidence="1">Mitochondrion inner membrane</location>
    </subcellularLocation>
</comment>
<evidence type="ECO:0000256" key="6">
    <source>
        <dbReference type="ARBA" id="ARBA00038273"/>
    </source>
</evidence>
<gene>
    <name evidence="7" type="ORF">GNLVRS02_ARAD1B02684g</name>
</gene>
<keyword evidence="3" id="KW-0809">Transit peptide</keyword>
<reference evidence="7" key="1">
    <citation type="submission" date="2014-02" db="EMBL/GenBank/DDBJ databases">
        <authorList>
            <person name="Genoscope - CEA"/>
        </authorList>
    </citation>
    <scope>NUCLEOTIDE SEQUENCE</scope>
    <source>
        <strain evidence="7">LS3</strain>
    </source>
</reference>
<dbReference type="PANTHER" id="PTHR21181">
    <property type="match status" value="1"/>
</dbReference>
<comment type="similarity">
    <text evidence="6">Belongs to the NDUFAF6 family.</text>
</comment>
<evidence type="ECO:0000256" key="2">
    <source>
        <dbReference type="ARBA" id="ARBA00022792"/>
    </source>
</evidence>
<dbReference type="GO" id="GO:0032981">
    <property type="term" value="P:mitochondrial respiratory chain complex I assembly"/>
    <property type="evidence" value="ECO:0007669"/>
    <property type="project" value="TreeGrafter"/>
</dbReference>
<keyword evidence="4" id="KW-0496">Mitochondrion</keyword>
<dbReference type="AlphaFoldDB" id="A0A060T9V4"/>
<dbReference type="Pfam" id="PF00494">
    <property type="entry name" value="SQS_PSY"/>
    <property type="match status" value="1"/>
</dbReference>
<dbReference type="EMBL" id="HG937692">
    <property type="protein sequence ID" value="CDP35986.1"/>
    <property type="molecule type" value="Genomic_DNA"/>
</dbReference>
<dbReference type="Gene3D" id="1.10.600.10">
    <property type="entry name" value="Farnesyl Diphosphate Synthase"/>
    <property type="match status" value="1"/>
</dbReference>
<evidence type="ECO:0000256" key="3">
    <source>
        <dbReference type="ARBA" id="ARBA00022946"/>
    </source>
</evidence>